<dbReference type="SMART" id="SM00220">
    <property type="entry name" value="S_TKc"/>
    <property type="match status" value="1"/>
</dbReference>
<accession>A0A7J7JKU2</accession>
<organism evidence="7 8">
    <name type="scientific">Bugula neritina</name>
    <name type="common">Brown bryozoan</name>
    <name type="synonym">Sertularia neritina</name>
    <dbReference type="NCBI Taxonomy" id="10212"/>
    <lineage>
        <taxon>Eukaryota</taxon>
        <taxon>Metazoa</taxon>
        <taxon>Spiralia</taxon>
        <taxon>Lophotrochozoa</taxon>
        <taxon>Bryozoa</taxon>
        <taxon>Gymnolaemata</taxon>
        <taxon>Cheilostomatida</taxon>
        <taxon>Flustrina</taxon>
        <taxon>Buguloidea</taxon>
        <taxon>Bugulidae</taxon>
        <taxon>Bugula</taxon>
    </lineage>
</organism>
<protein>
    <submittedName>
        <fullName evidence="7">CDKL2</fullName>
    </submittedName>
</protein>
<sequence length="478" mass="53642">MVKKIAMREVRMLRSLRHENLVNLIEVFRRKKRLYLVFEFVDNTILDELEKYPNGLDEGYIRKILWQTFRGTDFCHSHNIIHRDIKPENILISKSGVVKLCDFGFARLLAQPGENYTDYVATRWYRAPELLVGDTKYGRAVDMWAIGCLIAELLTGDPLFPGDSDMDQLHQIIKCLGNLKPRYKEIFLKNPGFAGTKFPEVGKVDPLERKFRKCSVMLMDIMKKCLALDADYRPTCGTLLKHDFFCRDGFSQRFIQELKLKLAKENEKKPLNQKSSAKSDQSSADSNGRINKKKKPAKASEIAKTPSKVDEAMPKTKLSPAESKTETNTQTKKKEKTPPSTNDANGAASSHMPPINGNGLGPIKVQEKSISKKVLHPSTLVMGTYSDSTHMNDVVDLGIRSEKTHIHERNTPTKLKPLASRNESLRSSIDGPGLSLPELTKASTKQDGRGAGKSNVTITNLFESPRTEPLSPGGLPFV</sequence>
<dbReference type="PROSITE" id="PS00108">
    <property type="entry name" value="PROTEIN_KINASE_ST"/>
    <property type="match status" value="1"/>
</dbReference>
<evidence type="ECO:0000259" key="6">
    <source>
        <dbReference type="PROSITE" id="PS50011"/>
    </source>
</evidence>
<evidence type="ECO:0000313" key="8">
    <source>
        <dbReference type="Proteomes" id="UP000593567"/>
    </source>
</evidence>
<feature type="compositionally biased region" description="Low complexity" evidence="5">
    <location>
        <begin position="272"/>
        <end position="287"/>
    </location>
</feature>
<dbReference type="AlphaFoldDB" id="A0A7J7JKU2"/>
<reference evidence="7" key="1">
    <citation type="submission" date="2020-06" db="EMBL/GenBank/DDBJ databases">
        <title>Draft genome of Bugula neritina, a colonial animal packing powerful symbionts and potential medicines.</title>
        <authorList>
            <person name="Rayko M."/>
        </authorList>
    </citation>
    <scope>NUCLEOTIDE SEQUENCE [LARGE SCALE GENOMIC DNA]</scope>
    <source>
        <strain evidence="7">Kwan_BN1</strain>
    </source>
</reference>
<dbReference type="InterPro" id="IPR000719">
    <property type="entry name" value="Prot_kinase_dom"/>
</dbReference>
<dbReference type="FunFam" id="1.10.510.10:FF:000261">
    <property type="entry name" value="cyclin-dependent kinase-like 2 isoform X2"/>
    <property type="match status" value="1"/>
</dbReference>
<dbReference type="EMBL" id="VXIV02002224">
    <property type="protein sequence ID" value="KAF6026697.1"/>
    <property type="molecule type" value="Genomic_DNA"/>
</dbReference>
<dbReference type="GO" id="GO:0005524">
    <property type="term" value="F:ATP binding"/>
    <property type="evidence" value="ECO:0007669"/>
    <property type="project" value="UniProtKB-KW"/>
</dbReference>
<evidence type="ECO:0000256" key="3">
    <source>
        <dbReference type="ARBA" id="ARBA00022741"/>
    </source>
</evidence>
<evidence type="ECO:0000256" key="5">
    <source>
        <dbReference type="SAM" id="MobiDB-lite"/>
    </source>
</evidence>
<dbReference type="SUPFAM" id="SSF56112">
    <property type="entry name" value="Protein kinase-like (PK-like)"/>
    <property type="match status" value="1"/>
</dbReference>
<evidence type="ECO:0000256" key="4">
    <source>
        <dbReference type="ARBA" id="ARBA00022840"/>
    </source>
</evidence>
<evidence type="ECO:0000256" key="1">
    <source>
        <dbReference type="ARBA" id="ARBA00004496"/>
    </source>
</evidence>
<feature type="region of interest" description="Disordered" evidence="5">
    <location>
        <begin position="420"/>
        <end position="455"/>
    </location>
</feature>
<evidence type="ECO:0000256" key="2">
    <source>
        <dbReference type="ARBA" id="ARBA00022490"/>
    </source>
</evidence>
<dbReference type="GO" id="GO:0004672">
    <property type="term" value="F:protein kinase activity"/>
    <property type="evidence" value="ECO:0007669"/>
    <property type="project" value="InterPro"/>
</dbReference>
<dbReference type="PROSITE" id="PS50011">
    <property type="entry name" value="PROTEIN_KINASE_DOM"/>
    <property type="match status" value="1"/>
</dbReference>
<dbReference type="InterPro" id="IPR011009">
    <property type="entry name" value="Kinase-like_dom_sf"/>
</dbReference>
<feature type="domain" description="Protein kinase" evidence="6">
    <location>
        <begin position="1"/>
        <end position="245"/>
    </location>
</feature>
<dbReference type="Gene3D" id="1.10.510.10">
    <property type="entry name" value="Transferase(Phosphotransferase) domain 1"/>
    <property type="match status" value="1"/>
</dbReference>
<dbReference type="OrthoDB" id="548217at2759"/>
<dbReference type="Pfam" id="PF00069">
    <property type="entry name" value="Pkinase"/>
    <property type="match status" value="1"/>
</dbReference>
<keyword evidence="4" id="KW-0067">ATP-binding</keyword>
<name>A0A7J7JKU2_BUGNE</name>
<comment type="caution">
    <text evidence="7">The sequence shown here is derived from an EMBL/GenBank/DDBJ whole genome shotgun (WGS) entry which is preliminary data.</text>
</comment>
<evidence type="ECO:0000313" key="7">
    <source>
        <dbReference type="EMBL" id="KAF6026697.1"/>
    </source>
</evidence>
<keyword evidence="3" id="KW-0547">Nucleotide-binding</keyword>
<dbReference type="PANTHER" id="PTHR24055">
    <property type="entry name" value="MITOGEN-ACTIVATED PROTEIN KINASE"/>
    <property type="match status" value="1"/>
</dbReference>
<dbReference type="Gene3D" id="3.30.200.20">
    <property type="entry name" value="Phosphorylase Kinase, domain 1"/>
    <property type="match status" value="1"/>
</dbReference>
<comment type="subcellular location">
    <subcellularLocation>
        <location evidence="1">Cytoplasm</location>
    </subcellularLocation>
</comment>
<dbReference type="InterPro" id="IPR008271">
    <property type="entry name" value="Ser/Thr_kinase_AS"/>
</dbReference>
<dbReference type="InterPro" id="IPR050117">
    <property type="entry name" value="MAPK"/>
</dbReference>
<feature type="region of interest" description="Disordered" evidence="5">
    <location>
        <begin position="266"/>
        <end position="355"/>
    </location>
</feature>
<keyword evidence="8" id="KW-1185">Reference proteome</keyword>
<proteinExistence type="predicted"/>
<dbReference type="Proteomes" id="UP000593567">
    <property type="component" value="Unassembled WGS sequence"/>
</dbReference>
<gene>
    <name evidence="7" type="ORF">EB796_015007</name>
</gene>
<keyword evidence="2" id="KW-0963">Cytoplasm</keyword>
<dbReference type="GO" id="GO:0005737">
    <property type="term" value="C:cytoplasm"/>
    <property type="evidence" value="ECO:0007669"/>
    <property type="project" value="UniProtKB-SubCell"/>
</dbReference>